<dbReference type="Pfam" id="PF13439">
    <property type="entry name" value="Glyco_transf_4"/>
    <property type="match status" value="1"/>
</dbReference>
<dbReference type="GO" id="GO:0016757">
    <property type="term" value="F:glycosyltransferase activity"/>
    <property type="evidence" value="ECO:0007669"/>
    <property type="project" value="UniProtKB-ARBA"/>
</dbReference>
<dbReference type="PANTHER" id="PTHR45947">
    <property type="entry name" value="SULFOQUINOVOSYL TRANSFERASE SQD2"/>
    <property type="match status" value="1"/>
</dbReference>
<dbReference type="PANTHER" id="PTHR45947:SF13">
    <property type="entry name" value="TRANSFERASE"/>
    <property type="match status" value="1"/>
</dbReference>
<comment type="caution">
    <text evidence="2">The sequence shown here is derived from an EMBL/GenBank/DDBJ whole genome shotgun (WGS) entry which is preliminary data.</text>
</comment>
<dbReference type="STRING" id="53254.SAMN05660750_04276"/>
<accession>A0A0Q3IBL9</accession>
<evidence type="ECO:0000313" key="2">
    <source>
        <dbReference type="EMBL" id="KQK32221.1"/>
    </source>
</evidence>
<keyword evidence="3" id="KW-1185">Reference proteome</keyword>
<evidence type="ECO:0000259" key="1">
    <source>
        <dbReference type="Pfam" id="PF13439"/>
    </source>
</evidence>
<dbReference type="EMBL" id="LMAR01000001">
    <property type="protein sequence ID" value="KQK32221.1"/>
    <property type="molecule type" value="Genomic_DNA"/>
</dbReference>
<dbReference type="RefSeq" id="WP_055726166.1">
    <property type="nucleotide sequence ID" value="NZ_LMAR01000001.1"/>
</dbReference>
<feature type="domain" description="Glycosyltransferase subfamily 4-like N-terminal" evidence="1">
    <location>
        <begin position="18"/>
        <end position="222"/>
    </location>
</feature>
<dbReference type="InterPro" id="IPR028098">
    <property type="entry name" value="Glyco_trans_4-like_N"/>
</dbReference>
<dbReference type="Pfam" id="PF13692">
    <property type="entry name" value="Glyco_trans_1_4"/>
    <property type="match status" value="1"/>
</dbReference>
<gene>
    <name evidence="2" type="ORF">ARD30_00085</name>
</gene>
<dbReference type="InterPro" id="IPR050194">
    <property type="entry name" value="Glycosyltransferase_grp1"/>
</dbReference>
<protein>
    <submittedName>
        <fullName evidence="2">Glycosyl transferase</fullName>
    </submittedName>
</protein>
<sequence>MRMRVLVISHGHPSLSLGGAEIASYNLHKGLQGCAEIDSHYLARVGAPTPRHAGTALMSLRQRGGELLYYAEDYDHFLISNRATEEIERDFARVLRDLKPDVVHFHHFIGLGLECLFAVRDTLPDALIVVTFHEYLNICNHHGQMVKTGAFKLCYRSSPTDCNACFPDISPARFLARETFIKGMLGQADHFVSPSRFLADRFIDWGLSQERFSVIENGIDVAEAAPPRALPDGEARRSRFAYFGQLTPYKGADVLIDAVTRIPESVWGEDSILMVYGGNLERQPQAYQDKFAELVERAGRRVRFCGAFQNHEMPNLMRSVDWVVMPSVWWENSPIVIQEAFFHGRPILASNLGGMAEKITDEIDGLHFRAGSPEDLVDCMVRALTEPKLWDRLRGGIKRPMSHVECAETHLALYRRLMAERRGPAPEQHAPAPMIA</sequence>
<reference evidence="2 3" key="1">
    <citation type="submission" date="2015-10" db="EMBL/GenBank/DDBJ databases">
        <title>Draft genome of Bosea thiooxidans.</title>
        <authorList>
            <person name="Wang X."/>
        </authorList>
    </citation>
    <scope>NUCLEOTIDE SEQUENCE [LARGE SCALE GENOMIC DNA]</scope>
    <source>
        <strain evidence="2 3">CGMCC 9174</strain>
    </source>
</reference>
<name>A0A0Q3IBL9_9HYPH</name>
<evidence type="ECO:0000313" key="3">
    <source>
        <dbReference type="Proteomes" id="UP000051562"/>
    </source>
</evidence>
<proteinExistence type="predicted"/>
<dbReference type="AlphaFoldDB" id="A0A0Q3IBL9"/>
<dbReference type="CDD" id="cd03823">
    <property type="entry name" value="GT4_ExpE7-like"/>
    <property type="match status" value="1"/>
</dbReference>
<keyword evidence="2" id="KW-0808">Transferase</keyword>
<organism evidence="2 3">
    <name type="scientific">Bosea thiooxidans</name>
    <dbReference type="NCBI Taxonomy" id="53254"/>
    <lineage>
        <taxon>Bacteria</taxon>
        <taxon>Pseudomonadati</taxon>
        <taxon>Pseudomonadota</taxon>
        <taxon>Alphaproteobacteria</taxon>
        <taxon>Hyphomicrobiales</taxon>
        <taxon>Boseaceae</taxon>
        <taxon>Bosea</taxon>
    </lineage>
</organism>
<dbReference type="SUPFAM" id="SSF53756">
    <property type="entry name" value="UDP-Glycosyltransferase/glycogen phosphorylase"/>
    <property type="match status" value="1"/>
</dbReference>
<dbReference type="Gene3D" id="3.40.50.2000">
    <property type="entry name" value="Glycogen Phosphorylase B"/>
    <property type="match status" value="2"/>
</dbReference>
<dbReference type="Proteomes" id="UP000051562">
    <property type="component" value="Unassembled WGS sequence"/>
</dbReference>